<keyword evidence="1" id="KW-1133">Transmembrane helix</keyword>
<proteinExistence type="predicted"/>
<keyword evidence="3" id="KW-1185">Reference proteome</keyword>
<evidence type="ECO:0000313" key="3">
    <source>
        <dbReference type="Proteomes" id="UP001152523"/>
    </source>
</evidence>
<sequence length="146" mass="15800">MSSHNGVILISITVGLDCVAGITEILAARAQYIQVRNIGMKNIVGNLSDCRAAVDFSMTNMPFIIAPVCVAAAQLVALAFGYVIYKDLSNKLYAMAYFLFIWSICWWRVSPMVVEAASGADEASKTGGDRMVADAFWKFSVDSSGQ</sequence>
<name>A0AAV0FR11_9ASTE</name>
<gene>
    <name evidence="2" type="ORF">CEPIT_LOCUS36491</name>
</gene>
<reference evidence="2" key="1">
    <citation type="submission" date="2022-07" db="EMBL/GenBank/DDBJ databases">
        <authorList>
            <person name="Macas J."/>
            <person name="Novak P."/>
            <person name="Neumann P."/>
        </authorList>
    </citation>
    <scope>NUCLEOTIDE SEQUENCE</scope>
</reference>
<organism evidence="2 3">
    <name type="scientific">Cuscuta epithymum</name>
    <dbReference type="NCBI Taxonomy" id="186058"/>
    <lineage>
        <taxon>Eukaryota</taxon>
        <taxon>Viridiplantae</taxon>
        <taxon>Streptophyta</taxon>
        <taxon>Embryophyta</taxon>
        <taxon>Tracheophyta</taxon>
        <taxon>Spermatophyta</taxon>
        <taxon>Magnoliopsida</taxon>
        <taxon>eudicotyledons</taxon>
        <taxon>Gunneridae</taxon>
        <taxon>Pentapetalae</taxon>
        <taxon>asterids</taxon>
        <taxon>lamiids</taxon>
        <taxon>Solanales</taxon>
        <taxon>Convolvulaceae</taxon>
        <taxon>Cuscuteae</taxon>
        <taxon>Cuscuta</taxon>
        <taxon>Cuscuta subgen. Cuscuta</taxon>
    </lineage>
</organism>
<protein>
    <recommendedName>
        <fullName evidence="4">ABC transmembrane type-1 domain-containing protein</fullName>
    </recommendedName>
</protein>
<evidence type="ECO:0000313" key="2">
    <source>
        <dbReference type="EMBL" id="CAH9138027.1"/>
    </source>
</evidence>
<comment type="caution">
    <text evidence="2">The sequence shown here is derived from an EMBL/GenBank/DDBJ whole genome shotgun (WGS) entry which is preliminary data.</text>
</comment>
<keyword evidence="1" id="KW-0472">Membrane</keyword>
<evidence type="ECO:0008006" key="4">
    <source>
        <dbReference type="Google" id="ProtNLM"/>
    </source>
</evidence>
<dbReference type="AlphaFoldDB" id="A0AAV0FR11"/>
<evidence type="ECO:0000256" key="1">
    <source>
        <dbReference type="SAM" id="Phobius"/>
    </source>
</evidence>
<keyword evidence="1" id="KW-0812">Transmembrane</keyword>
<feature type="transmembrane region" description="Helical" evidence="1">
    <location>
        <begin position="64"/>
        <end position="85"/>
    </location>
</feature>
<dbReference type="Proteomes" id="UP001152523">
    <property type="component" value="Unassembled WGS sequence"/>
</dbReference>
<dbReference type="EMBL" id="CAMAPF010001002">
    <property type="protein sequence ID" value="CAH9138027.1"/>
    <property type="molecule type" value="Genomic_DNA"/>
</dbReference>
<accession>A0AAV0FR11</accession>
<feature type="transmembrane region" description="Helical" evidence="1">
    <location>
        <begin position="92"/>
        <end position="109"/>
    </location>
</feature>